<dbReference type="EMBL" id="GQ915265">
    <property type="protein sequence ID" value="ACZ66243.1"/>
    <property type="molecule type" value="Genomic_DNA"/>
</dbReference>
<evidence type="ECO:0000313" key="6">
    <source>
        <dbReference type="Proteomes" id="UP000254116"/>
    </source>
</evidence>
<dbReference type="EMBL" id="UHBY01000001">
    <property type="protein sequence ID" value="SUL28309.1"/>
    <property type="molecule type" value="Genomic_DNA"/>
</dbReference>
<dbReference type="AlphaFoldDB" id="D2J7D4"/>
<dbReference type="EMBL" id="GQ900389">
    <property type="protein sequence ID" value="ACZ58683.1"/>
    <property type="molecule type" value="Genomic_DNA"/>
</dbReference>
<geneLocation type="plasmid" evidence="2">
    <name>pWBG749</name>
</geneLocation>
<dbReference type="EMBL" id="KF831355">
    <property type="protein sequence ID" value="AIU96683.1"/>
    <property type="molecule type" value="Genomic_DNA"/>
</dbReference>
<reference evidence="4" key="3">
    <citation type="journal article" date="2014" name="PLoS ONE">
        <title>Beyond the Chromosome: The Prevalence of Unique Extra-Chromosomal Bacteriophages with Integrated Virulence Genes in Pathogenic Staphylococcus aureus.</title>
        <authorList>
            <person name="Utter B."/>
            <person name="Deutsch D.R."/>
            <person name="Schuch R."/>
            <person name="Winer B.Y."/>
            <person name="Verratti K."/>
            <person name="Bishop-Lilly K."/>
            <person name="Sozhamannan S."/>
            <person name="Fischetti V.A."/>
        </authorList>
    </citation>
    <scope>NUCLEOTIDE SEQUENCE</scope>
    <source>
        <strain evidence="4">A960649</strain>
        <plasmid evidence="4">pBU108a</plasmid>
    </source>
</reference>
<evidence type="ECO:0000313" key="3">
    <source>
        <dbReference type="EMBL" id="ACZ66243.1"/>
    </source>
</evidence>
<organism evidence="1">
    <name type="scientific">Staphylococcus aureus</name>
    <dbReference type="NCBI Taxonomy" id="1280"/>
    <lineage>
        <taxon>Bacteria</taxon>
        <taxon>Bacillati</taxon>
        <taxon>Bacillota</taxon>
        <taxon>Bacilli</taxon>
        <taxon>Bacillales</taxon>
        <taxon>Staphylococcaceae</taxon>
        <taxon>Staphylococcus</taxon>
    </lineage>
</organism>
<reference evidence="5 6" key="4">
    <citation type="submission" date="2018-06" db="EMBL/GenBank/DDBJ databases">
        <authorList>
            <consortium name="Pathogen Informatics"/>
            <person name="Doyle S."/>
        </authorList>
    </citation>
    <scope>NUCLEOTIDE SEQUENCE [LARGE SCALE GENOMIC DNA]</scope>
    <source>
        <strain evidence="5 6">NCTC10702</strain>
    </source>
</reference>
<evidence type="ECO:0000313" key="2">
    <source>
        <dbReference type="EMBL" id="ACZ58759.1"/>
    </source>
</evidence>
<geneLocation type="plasmid" evidence="4">
    <name>pBU108a</name>
</geneLocation>
<name>D2J7D4_STAAU</name>
<evidence type="ECO:0000313" key="4">
    <source>
        <dbReference type="EMBL" id="AIU96683.1"/>
    </source>
</evidence>
<evidence type="ECO:0008006" key="7">
    <source>
        <dbReference type="Google" id="ProtNLM"/>
    </source>
</evidence>
<evidence type="ECO:0000313" key="5">
    <source>
        <dbReference type="EMBL" id="SUL28309.1"/>
    </source>
</evidence>
<reference evidence="1" key="1">
    <citation type="submission" date="2009-08" db="EMBL/GenBank/DDBJ databases">
        <authorList>
            <person name="Gill J."/>
            <person name="Borman J."/>
            <person name="Shetty J."/>
            <person name="Hostetler J."/>
            <person name="Durkin S."/>
            <person name="Montgomery B."/>
        </authorList>
    </citation>
    <scope>NUCLEOTIDE SEQUENCE</scope>
    <source>
        <strain evidence="1">WB43S</strain>
        <strain evidence="2">WBG8381</strain>
        <plasmid evidence="1">pWBG745</plasmid>
        <plasmid evidence="3">pWBG748</plasmid>
        <plasmid evidence="2">pWBG749</plasmid>
    </source>
</reference>
<reference evidence="1" key="2">
    <citation type="submission" date="2009-12" db="EMBL/GenBank/DDBJ databases">
        <authorList>
            <person name="Summers A.O."/>
            <person name="Shearer J."/>
            <person name="Wireman J."/>
        </authorList>
    </citation>
    <scope>NUCLEOTIDE SEQUENCE</scope>
    <source>
        <strain evidence="1">WB43S</strain>
        <strain evidence="2">WBG8381</strain>
        <plasmid evidence="1">pWBG745</plasmid>
        <plasmid evidence="3">pWBG748</plasmid>
        <plasmid evidence="2">pWBG749</plasmid>
    </source>
</reference>
<proteinExistence type="predicted"/>
<gene>
    <name evidence="5" type="ORF">NCTC10702_00004</name>
    <name evidence="1" type="ORF">SAP028A_032</name>
    <name evidence="3" type="ORF">SAP030A_047</name>
    <name evidence="2" type="ORF">SAP031A_017</name>
</gene>
<dbReference type="EMBL" id="GQ900391">
    <property type="protein sequence ID" value="ACZ58759.1"/>
    <property type="molecule type" value="Genomic_DNA"/>
</dbReference>
<accession>D2J7D4</accession>
<geneLocation type="plasmid" evidence="1">
    <name>pWBG745</name>
</geneLocation>
<sequence>MNKETLIDLIDMMIGLTEIERKRLSEMEMRKVEIRYKMALTEKTDEMIG</sequence>
<dbReference type="RefSeq" id="WP_001031498.1">
    <property type="nucleotide sequence ID" value="NZ_AP017923.1"/>
</dbReference>
<protein>
    <recommendedName>
        <fullName evidence="7">Phage protein</fullName>
    </recommendedName>
</protein>
<evidence type="ECO:0000313" key="1">
    <source>
        <dbReference type="EMBL" id="ACZ58683.1"/>
    </source>
</evidence>
<dbReference type="Proteomes" id="UP000254116">
    <property type="component" value="Unassembled WGS sequence"/>
</dbReference>
<geneLocation type="plasmid" evidence="3">
    <name>pWBG748</name>
</geneLocation>
<keyword evidence="1" id="KW-0614">Plasmid</keyword>